<comment type="caution">
    <text evidence="1">The sequence shown here is derived from an EMBL/GenBank/DDBJ whole genome shotgun (WGS) entry which is preliminary data.</text>
</comment>
<evidence type="ECO:0000313" key="2">
    <source>
        <dbReference type="Proteomes" id="UP000789706"/>
    </source>
</evidence>
<reference evidence="1" key="1">
    <citation type="submission" date="2021-06" db="EMBL/GenBank/DDBJ databases">
        <authorList>
            <person name="Kallberg Y."/>
            <person name="Tangrot J."/>
            <person name="Rosling A."/>
        </authorList>
    </citation>
    <scope>NUCLEOTIDE SEQUENCE</scope>
    <source>
        <strain evidence="1">AZ414A</strain>
    </source>
</reference>
<dbReference type="Proteomes" id="UP000789706">
    <property type="component" value="Unassembled WGS sequence"/>
</dbReference>
<dbReference type="OrthoDB" id="10517529at2759"/>
<gene>
    <name evidence="1" type="ORF">DEBURN_LOCUS10722</name>
</gene>
<name>A0A9N9DBS3_9GLOM</name>
<accession>A0A9N9DBS3</accession>
<protein>
    <submittedName>
        <fullName evidence="1">3419_t:CDS:1</fullName>
    </submittedName>
</protein>
<sequence length="189" mass="22592">MEKDVQEYLPYFLNEGHEYSVLGFFKHHNFTKKSLAHFALNKCLEYMSLSTDPELKSKAIEVKETLQDFKCKQDINNYWKSKNREKKKKTIETKIEIAEKKSKLCDAEQHVIVKRLVYKQDNDVRENFNAEIIKKREYNQDIEREQPISKSCKRKLKNSLEKTENNKIRLLGYQSENSELEDDEMMKIS</sequence>
<dbReference type="EMBL" id="CAJVPK010003665">
    <property type="protein sequence ID" value="CAG8629794.1"/>
    <property type="molecule type" value="Genomic_DNA"/>
</dbReference>
<proteinExistence type="predicted"/>
<evidence type="ECO:0000313" key="1">
    <source>
        <dbReference type="EMBL" id="CAG8629794.1"/>
    </source>
</evidence>
<organism evidence="1 2">
    <name type="scientific">Diversispora eburnea</name>
    <dbReference type="NCBI Taxonomy" id="1213867"/>
    <lineage>
        <taxon>Eukaryota</taxon>
        <taxon>Fungi</taxon>
        <taxon>Fungi incertae sedis</taxon>
        <taxon>Mucoromycota</taxon>
        <taxon>Glomeromycotina</taxon>
        <taxon>Glomeromycetes</taxon>
        <taxon>Diversisporales</taxon>
        <taxon>Diversisporaceae</taxon>
        <taxon>Diversispora</taxon>
    </lineage>
</organism>
<dbReference type="AlphaFoldDB" id="A0A9N9DBS3"/>
<keyword evidence="2" id="KW-1185">Reference proteome</keyword>